<organism evidence="1 2">
    <name type="scientific">Pseudomonas atacamensis</name>
    <dbReference type="NCBI Taxonomy" id="2565368"/>
    <lineage>
        <taxon>Bacteria</taxon>
        <taxon>Pseudomonadati</taxon>
        <taxon>Pseudomonadota</taxon>
        <taxon>Gammaproteobacteria</taxon>
        <taxon>Pseudomonadales</taxon>
        <taxon>Pseudomonadaceae</taxon>
        <taxon>Pseudomonas</taxon>
    </lineage>
</organism>
<sequence length="61" mass="7268">MVRIEFEWVHRTHQIPKTLENAQKHAEYTLSKMVQNQSFSPVKPRPTLSRRFSVAPMMDWA</sequence>
<evidence type="ECO:0000313" key="1">
    <source>
        <dbReference type="EMBL" id="THF28542.1"/>
    </source>
</evidence>
<name>A0AAQ2D8T5_9PSED</name>
<reference evidence="1 2" key="1">
    <citation type="submission" date="2019-04" db="EMBL/GenBank/DDBJ databases">
        <title>Draft genome sequence of Pseudomonas sp. M7D1 isolated from rhizosphere of plant the flowery desert.</title>
        <authorList>
            <person name="Poblete-Morales M."/>
            <person name="Plaza N."/>
            <person name="Corsini G."/>
            <person name="Silva E."/>
        </authorList>
    </citation>
    <scope>NUCLEOTIDE SEQUENCE [LARGE SCALE GENOMIC DNA]</scope>
    <source>
        <strain evidence="1 2">M7D1</strain>
    </source>
</reference>
<proteinExistence type="predicted"/>
<dbReference type="EMBL" id="SSBS01000006">
    <property type="protein sequence ID" value="THF28542.1"/>
    <property type="molecule type" value="Genomic_DNA"/>
</dbReference>
<dbReference type="Proteomes" id="UP000310574">
    <property type="component" value="Unassembled WGS sequence"/>
</dbReference>
<accession>A0AAQ2D8T5</accession>
<comment type="caution">
    <text evidence="1">The sequence shown here is derived from an EMBL/GenBank/DDBJ whole genome shotgun (WGS) entry which is preliminary data.</text>
</comment>
<protein>
    <submittedName>
        <fullName evidence="1">Uncharacterized protein</fullName>
    </submittedName>
</protein>
<dbReference type="AlphaFoldDB" id="A0AAQ2D8T5"/>
<evidence type="ECO:0000313" key="2">
    <source>
        <dbReference type="Proteomes" id="UP000310574"/>
    </source>
</evidence>
<gene>
    <name evidence="1" type="ORF">E5170_23000</name>
</gene>